<dbReference type="Proteomes" id="UP000026923">
    <property type="component" value="Unassembled WGS sequence"/>
</dbReference>
<evidence type="ECO:0000313" key="2">
    <source>
        <dbReference type="EMBL" id="EWC43375.1"/>
    </source>
</evidence>
<keyword evidence="1" id="KW-0812">Transmembrane</keyword>
<sequence>MKIYGNETTVTRLVGTLFSYLCGATLASFGPDLFPALGGFAAWPGIVLGGAGIIYCLPPEPPQPGEKGSE</sequence>
<comment type="caution">
    <text evidence="2">The sequence shown here is derived from an EMBL/GenBank/DDBJ whole genome shotgun (WGS) entry which is preliminary data.</text>
</comment>
<gene>
    <name evidence="2" type="ORF">B597_001845</name>
</gene>
<dbReference type="EMBL" id="AMCZ02000001">
    <property type="protein sequence ID" value="EWC43375.1"/>
    <property type="molecule type" value="Genomic_DNA"/>
</dbReference>
<keyword evidence="1" id="KW-0472">Membrane</keyword>
<name>A0A061JWQ9_STUST</name>
<keyword evidence="1" id="KW-1133">Transmembrane helix</keyword>
<protein>
    <submittedName>
        <fullName evidence="2">Uncharacterized protein</fullName>
    </submittedName>
</protein>
<dbReference type="AlphaFoldDB" id="A0A061JWQ9"/>
<organism evidence="2 3">
    <name type="scientific">Stutzerimonas stutzeri KOS6</name>
    <dbReference type="NCBI Taxonomy" id="1218352"/>
    <lineage>
        <taxon>Bacteria</taxon>
        <taxon>Pseudomonadati</taxon>
        <taxon>Pseudomonadota</taxon>
        <taxon>Gammaproteobacteria</taxon>
        <taxon>Pseudomonadales</taxon>
        <taxon>Pseudomonadaceae</taxon>
        <taxon>Stutzerimonas</taxon>
    </lineage>
</organism>
<feature type="transmembrane region" description="Helical" evidence="1">
    <location>
        <begin position="12"/>
        <end position="30"/>
    </location>
</feature>
<reference evidence="2 3" key="1">
    <citation type="journal article" date="2013" name="Genome Announc.">
        <title>Draft Genome of the Nitrogen-Fixing Bacterium Pseudomonas stutzeri Strain KOS6 Isolated from Industrial Hydrocarbon Sludge.</title>
        <authorList>
            <person name="Grigoryeva T.V."/>
            <person name="Laikov A.V."/>
            <person name="Naumova R.P."/>
            <person name="Manolov A.I."/>
            <person name="Larin A.K."/>
            <person name="Karpova I.Y."/>
            <person name="Semashko T.A."/>
            <person name="Alexeev D.G."/>
            <person name="Kostryukova E.S."/>
            <person name="Muller R."/>
            <person name="Govorun V.M."/>
        </authorList>
    </citation>
    <scope>NUCLEOTIDE SEQUENCE [LARGE SCALE GENOMIC DNA]</scope>
    <source>
        <strain evidence="2 3">KOS6</strain>
    </source>
</reference>
<accession>A0A061JWQ9</accession>
<feature type="transmembrane region" description="Helical" evidence="1">
    <location>
        <begin position="36"/>
        <end position="57"/>
    </location>
</feature>
<proteinExistence type="predicted"/>
<evidence type="ECO:0000256" key="1">
    <source>
        <dbReference type="SAM" id="Phobius"/>
    </source>
</evidence>
<evidence type="ECO:0000313" key="3">
    <source>
        <dbReference type="Proteomes" id="UP000026923"/>
    </source>
</evidence>
<dbReference type="HOGENOM" id="CLU_2754869_0_0_6"/>